<gene>
    <name evidence="1" type="ORF">S03H2_22555</name>
</gene>
<reference evidence="1" key="1">
    <citation type="journal article" date="2014" name="Front. Microbiol.">
        <title>High frequency of phylogenetically diverse reductive dehalogenase-homologous genes in deep subseafloor sedimentary metagenomes.</title>
        <authorList>
            <person name="Kawai M."/>
            <person name="Futagami T."/>
            <person name="Toyoda A."/>
            <person name="Takaki Y."/>
            <person name="Nishi S."/>
            <person name="Hori S."/>
            <person name="Arai W."/>
            <person name="Tsubouchi T."/>
            <person name="Morono Y."/>
            <person name="Uchiyama I."/>
            <person name="Ito T."/>
            <person name="Fujiyama A."/>
            <person name="Inagaki F."/>
            <person name="Takami H."/>
        </authorList>
    </citation>
    <scope>NUCLEOTIDE SEQUENCE</scope>
    <source>
        <strain evidence="1">Expedition CK06-06</strain>
    </source>
</reference>
<dbReference type="EMBL" id="BARU01012162">
    <property type="protein sequence ID" value="GAH37824.1"/>
    <property type="molecule type" value="Genomic_DNA"/>
</dbReference>
<evidence type="ECO:0000313" key="1">
    <source>
        <dbReference type="EMBL" id="GAH37824.1"/>
    </source>
</evidence>
<evidence type="ECO:0008006" key="2">
    <source>
        <dbReference type="Google" id="ProtNLM"/>
    </source>
</evidence>
<proteinExistence type="predicted"/>
<sequence length="89" mass="9774">VLLSMSYGIPVIGTSVAAEGMPLTKERSLIIADSAEDFCQAIQNVYTNGAVWDELSDKGKRLVQNHFSFEAARSTLVELFEDFGFEGLQ</sequence>
<organism evidence="1">
    <name type="scientific">marine sediment metagenome</name>
    <dbReference type="NCBI Taxonomy" id="412755"/>
    <lineage>
        <taxon>unclassified sequences</taxon>
        <taxon>metagenomes</taxon>
        <taxon>ecological metagenomes</taxon>
    </lineage>
</organism>
<protein>
    <recommendedName>
        <fullName evidence="2">Glycosyl transferase family 1 domain-containing protein</fullName>
    </recommendedName>
</protein>
<comment type="caution">
    <text evidence="1">The sequence shown here is derived from an EMBL/GenBank/DDBJ whole genome shotgun (WGS) entry which is preliminary data.</text>
</comment>
<dbReference type="Gene3D" id="3.40.50.2000">
    <property type="entry name" value="Glycogen Phosphorylase B"/>
    <property type="match status" value="1"/>
</dbReference>
<feature type="non-terminal residue" evidence="1">
    <location>
        <position position="1"/>
    </location>
</feature>
<accession>X1G8C2</accession>
<dbReference type="AlphaFoldDB" id="X1G8C2"/>
<dbReference type="SUPFAM" id="SSF53756">
    <property type="entry name" value="UDP-Glycosyltransferase/glycogen phosphorylase"/>
    <property type="match status" value="1"/>
</dbReference>
<name>X1G8C2_9ZZZZ</name>